<dbReference type="CDD" id="cd01392">
    <property type="entry name" value="HTH_LacI"/>
    <property type="match status" value="1"/>
</dbReference>
<dbReference type="InterPro" id="IPR028082">
    <property type="entry name" value="Peripla_BP_I"/>
</dbReference>
<dbReference type="GO" id="GO:0003677">
    <property type="term" value="F:DNA binding"/>
    <property type="evidence" value="ECO:0007669"/>
    <property type="project" value="UniProtKB-KW"/>
</dbReference>
<sequence length="320" mass="35848">MMNIHDIAKLSGYSAATVSRVINCRKYVSDNAKLAVQKVIKEYDYVPNDVARDLSKGKTHNIGVVMPHTKHPYYTGIINGIMDAAFPAGYRIVLLPSMYNADVEMNYLNRLRRKAYDAIIFTSHGISLEDLVNYQTYGSIVCCHDPGNYKISAAYTERIDSYLAAFKWAKEQNVHDVSILLSRDFTLSATSQLTRKAFSDVFGHAPSNDLLRTGIVTYEDGYASARSLHENNQTPDMIFSNGDDIAAGARQFYLDNNLPVPMLIGQENQLSGQLLNLPTIDHNFHEIGRLAFELAISDETKQVSVESKFILRNQKDCSDS</sequence>
<comment type="caution">
    <text evidence="5">The sequence shown here is derived from an EMBL/GenBank/DDBJ whole genome shotgun (WGS) entry which is preliminary data.</text>
</comment>
<dbReference type="Gene3D" id="1.10.260.40">
    <property type="entry name" value="lambda repressor-like DNA-binding domains"/>
    <property type="match status" value="1"/>
</dbReference>
<proteinExistence type="predicted"/>
<dbReference type="Gene3D" id="3.40.50.2300">
    <property type="match status" value="2"/>
</dbReference>
<keyword evidence="2 5" id="KW-0238">DNA-binding</keyword>
<evidence type="ECO:0000256" key="3">
    <source>
        <dbReference type="ARBA" id="ARBA00023163"/>
    </source>
</evidence>
<protein>
    <submittedName>
        <fullName evidence="5">LacI family DNA-binding transcriptional regulator</fullName>
    </submittedName>
</protein>
<dbReference type="Pfam" id="PF00532">
    <property type="entry name" value="Peripla_BP_1"/>
    <property type="match status" value="1"/>
</dbReference>
<gene>
    <name evidence="5" type="ORF">ACFQ42_11130</name>
</gene>
<dbReference type="EMBL" id="JBHTOI010000049">
    <property type="protein sequence ID" value="MFD1419295.1"/>
    <property type="molecule type" value="Genomic_DNA"/>
</dbReference>
<evidence type="ECO:0000259" key="4">
    <source>
        <dbReference type="PROSITE" id="PS50932"/>
    </source>
</evidence>
<dbReference type="SUPFAM" id="SSF47413">
    <property type="entry name" value="lambda repressor-like DNA-binding domains"/>
    <property type="match status" value="1"/>
</dbReference>
<organism evidence="5 6">
    <name type="scientific">Companilactobacillus keshanensis</name>
    <dbReference type="NCBI Taxonomy" id="2486003"/>
    <lineage>
        <taxon>Bacteria</taxon>
        <taxon>Bacillati</taxon>
        <taxon>Bacillota</taxon>
        <taxon>Bacilli</taxon>
        <taxon>Lactobacillales</taxon>
        <taxon>Lactobacillaceae</taxon>
        <taxon>Companilactobacillus</taxon>
    </lineage>
</organism>
<accession>A0ABW4BYR6</accession>
<dbReference type="Proteomes" id="UP001597251">
    <property type="component" value="Unassembled WGS sequence"/>
</dbReference>
<dbReference type="CDD" id="cd06286">
    <property type="entry name" value="PBP1_CcpB-like"/>
    <property type="match status" value="1"/>
</dbReference>
<reference evidence="6" key="1">
    <citation type="journal article" date="2019" name="Int. J. Syst. Evol. Microbiol.">
        <title>The Global Catalogue of Microorganisms (GCM) 10K type strain sequencing project: providing services to taxonomists for standard genome sequencing and annotation.</title>
        <authorList>
            <consortium name="The Broad Institute Genomics Platform"/>
            <consortium name="The Broad Institute Genome Sequencing Center for Infectious Disease"/>
            <person name="Wu L."/>
            <person name="Ma J."/>
        </authorList>
    </citation>
    <scope>NUCLEOTIDE SEQUENCE [LARGE SCALE GENOMIC DNA]</scope>
    <source>
        <strain evidence="6">CCM 8936</strain>
    </source>
</reference>
<evidence type="ECO:0000256" key="2">
    <source>
        <dbReference type="ARBA" id="ARBA00023125"/>
    </source>
</evidence>
<keyword evidence="6" id="KW-1185">Reference proteome</keyword>
<dbReference type="InterPro" id="IPR000843">
    <property type="entry name" value="HTH_LacI"/>
</dbReference>
<dbReference type="PANTHER" id="PTHR30146">
    <property type="entry name" value="LACI-RELATED TRANSCRIPTIONAL REPRESSOR"/>
    <property type="match status" value="1"/>
</dbReference>
<name>A0ABW4BYR6_9LACO</name>
<dbReference type="RefSeq" id="WP_125675505.1">
    <property type="nucleotide sequence ID" value="NZ_JBHTOI010000049.1"/>
</dbReference>
<keyword evidence="3" id="KW-0804">Transcription</keyword>
<dbReference type="InterPro" id="IPR010982">
    <property type="entry name" value="Lambda_DNA-bd_dom_sf"/>
</dbReference>
<evidence type="ECO:0000313" key="6">
    <source>
        <dbReference type="Proteomes" id="UP001597251"/>
    </source>
</evidence>
<evidence type="ECO:0000313" key="5">
    <source>
        <dbReference type="EMBL" id="MFD1419295.1"/>
    </source>
</evidence>
<dbReference type="Pfam" id="PF00356">
    <property type="entry name" value="LacI"/>
    <property type="match status" value="1"/>
</dbReference>
<feature type="domain" description="HTH lacI-type" evidence="4">
    <location>
        <begin position="2"/>
        <end position="56"/>
    </location>
</feature>
<keyword evidence="1" id="KW-0805">Transcription regulation</keyword>
<dbReference type="PROSITE" id="PS50932">
    <property type="entry name" value="HTH_LACI_2"/>
    <property type="match status" value="1"/>
</dbReference>
<dbReference type="InterPro" id="IPR001761">
    <property type="entry name" value="Peripla_BP/Lac1_sug-bd_dom"/>
</dbReference>
<evidence type="ECO:0000256" key="1">
    <source>
        <dbReference type="ARBA" id="ARBA00023015"/>
    </source>
</evidence>
<dbReference type="SUPFAM" id="SSF53822">
    <property type="entry name" value="Periplasmic binding protein-like I"/>
    <property type="match status" value="1"/>
</dbReference>
<dbReference type="PANTHER" id="PTHR30146:SF105">
    <property type="entry name" value="CATABOLITE CONTROL PROTEIN B"/>
    <property type="match status" value="1"/>
</dbReference>
<dbReference type="SMART" id="SM00354">
    <property type="entry name" value="HTH_LACI"/>
    <property type="match status" value="1"/>
</dbReference>